<comment type="caution">
    <text evidence="1">The sequence shown here is derived from an EMBL/GenBank/DDBJ whole genome shotgun (WGS) entry which is preliminary data.</text>
</comment>
<reference evidence="1 2" key="1">
    <citation type="submission" date="2017-11" db="EMBL/GenBank/DDBJ databases">
        <title>Draft genome sequence of environmental isolate Aeromonas cavernicola sp. nov. MDC 2508.</title>
        <authorList>
            <person name="Colston S.M."/>
            <person name="Navarro A."/>
            <person name="Martinez-Murcia A.J."/>
            <person name="Graf J."/>
        </authorList>
    </citation>
    <scope>NUCLEOTIDE SEQUENCE [LARGE SCALE GENOMIC DNA]</scope>
    <source>
        <strain evidence="1 2">MDC 2508</strain>
    </source>
</reference>
<accession>A0A2H9U9R8</accession>
<proteinExistence type="predicted"/>
<dbReference type="PROSITE" id="PS51257">
    <property type="entry name" value="PROKAR_LIPOPROTEIN"/>
    <property type="match status" value="1"/>
</dbReference>
<evidence type="ECO:0000313" key="2">
    <source>
        <dbReference type="Proteomes" id="UP000235861"/>
    </source>
</evidence>
<sequence>MKKWRLMGLCLLLSGCTQWPDAGYGGLAEVRPTNLPVNEDERKVWLHYDKRQQELDSQLEQLKRAYLRECMPAELEQLQSKRVDILRDMHGRLWSEVSWRQAMLAQSLKQIRLRLAQTTGEGCRSDWSGVPLRSWGQT</sequence>
<name>A0A2H9U9R8_9GAMM</name>
<gene>
    <name evidence="1" type="ORF">CUC53_00065</name>
</gene>
<dbReference type="Proteomes" id="UP000235861">
    <property type="component" value="Unassembled WGS sequence"/>
</dbReference>
<keyword evidence="2" id="KW-1185">Reference proteome</keyword>
<evidence type="ECO:0008006" key="3">
    <source>
        <dbReference type="Google" id="ProtNLM"/>
    </source>
</evidence>
<dbReference type="AlphaFoldDB" id="A0A2H9U9R8"/>
<dbReference type="EMBL" id="PGGC01000001">
    <property type="protein sequence ID" value="PJG60776.1"/>
    <property type="molecule type" value="Genomic_DNA"/>
</dbReference>
<evidence type="ECO:0000313" key="1">
    <source>
        <dbReference type="EMBL" id="PJG60776.1"/>
    </source>
</evidence>
<protein>
    <recommendedName>
        <fullName evidence="3">Lipoprotein</fullName>
    </recommendedName>
</protein>
<organism evidence="1 2">
    <name type="scientific">Aeromonas cavernicola</name>
    <dbReference type="NCBI Taxonomy" id="1006623"/>
    <lineage>
        <taxon>Bacteria</taxon>
        <taxon>Pseudomonadati</taxon>
        <taxon>Pseudomonadota</taxon>
        <taxon>Gammaproteobacteria</taxon>
        <taxon>Aeromonadales</taxon>
        <taxon>Aeromonadaceae</taxon>
        <taxon>Aeromonas</taxon>
    </lineage>
</organism>